<evidence type="ECO:0000256" key="1">
    <source>
        <dbReference type="SAM" id="SignalP"/>
    </source>
</evidence>
<dbReference type="Proteomes" id="UP000828390">
    <property type="component" value="Unassembled WGS sequence"/>
</dbReference>
<protein>
    <submittedName>
        <fullName evidence="2">Uncharacterized protein</fullName>
    </submittedName>
</protein>
<name>A0A9D4F3A3_DREPO</name>
<proteinExistence type="predicted"/>
<dbReference type="EMBL" id="JAIWYP010000008">
    <property type="protein sequence ID" value="KAH3790561.1"/>
    <property type="molecule type" value="Genomic_DNA"/>
</dbReference>
<evidence type="ECO:0000313" key="3">
    <source>
        <dbReference type="Proteomes" id="UP000828390"/>
    </source>
</evidence>
<feature type="chain" id="PRO_5039709142" evidence="1">
    <location>
        <begin position="24"/>
        <end position="108"/>
    </location>
</feature>
<feature type="signal peptide" evidence="1">
    <location>
        <begin position="1"/>
        <end position="23"/>
    </location>
</feature>
<accession>A0A9D4F3A3</accession>
<evidence type="ECO:0000313" key="2">
    <source>
        <dbReference type="EMBL" id="KAH3790561.1"/>
    </source>
</evidence>
<dbReference type="AlphaFoldDB" id="A0A9D4F3A3"/>
<sequence length="108" mass="12335">MVDNASMTNLLWTLTLSLGLISCQPIVRQNVIFVPVITFSTTHATWTKRFVKDLLPYDNFLDTVQHDLTTTETLSRTLTNKYLPTNSYKFVNLYLSAIQGLSVELQHL</sequence>
<organism evidence="2 3">
    <name type="scientific">Dreissena polymorpha</name>
    <name type="common">Zebra mussel</name>
    <name type="synonym">Mytilus polymorpha</name>
    <dbReference type="NCBI Taxonomy" id="45954"/>
    <lineage>
        <taxon>Eukaryota</taxon>
        <taxon>Metazoa</taxon>
        <taxon>Spiralia</taxon>
        <taxon>Lophotrochozoa</taxon>
        <taxon>Mollusca</taxon>
        <taxon>Bivalvia</taxon>
        <taxon>Autobranchia</taxon>
        <taxon>Heteroconchia</taxon>
        <taxon>Euheterodonta</taxon>
        <taxon>Imparidentia</taxon>
        <taxon>Neoheterodontei</taxon>
        <taxon>Myida</taxon>
        <taxon>Dreissenoidea</taxon>
        <taxon>Dreissenidae</taxon>
        <taxon>Dreissena</taxon>
    </lineage>
</organism>
<reference evidence="2" key="1">
    <citation type="journal article" date="2019" name="bioRxiv">
        <title>The Genome of the Zebra Mussel, Dreissena polymorpha: A Resource for Invasive Species Research.</title>
        <authorList>
            <person name="McCartney M.A."/>
            <person name="Auch B."/>
            <person name="Kono T."/>
            <person name="Mallez S."/>
            <person name="Zhang Y."/>
            <person name="Obille A."/>
            <person name="Becker A."/>
            <person name="Abrahante J.E."/>
            <person name="Garbe J."/>
            <person name="Badalamenti J.P."/>
            <person name="Herman A."/>
            <person name="Mangelson H."/>
            <person name="Liachko I."/>
            <person name="Sullivan S."/>
            <person name="Sone E.D."/>
            <person name="Koren S."/>
            <person name="Silverstein K.A.T."/>
            <person name="Beckman K.B."/>
            <person name="Gohl D.M."/>
        </authorList>
    </citation>
    <scope>NUCLEOTIDE SEQUENCE</scope>
    <source>
        <strain evidence="2">Duluth1</strain>
        <tissue evidence="2">Whole animal</tissue>
    </source>
</reference>
<keyword evidence="1" id="KW-0732">Signal</keyword>
<gene>
    <name evidence="2" type="ORF">DPMN_168763</name>
</gene>
<comment type="caution">
    <text evidence="2">The sequence shown here is derived from an EMBL/GenBank/DDBJ whole genome shotgun (WGS) entry which is preliminary data.</text>
</comment>
<reference evidence="2" key="2">
    <citation type="submission" date="2020-11" db="EMBL/GenBank/DDBJ databases">
        <authorList>
            <person name="McCartney M.A."/>
            <person name="Auch B."/>
            <person name="Kono T."/>
            <person name="Mallez S."/>
            <person name="Becker A."/>
            <person name="Gohl D.M."/>
            <person name="Silverstein K.A.T."/>
            <person name="Koren S."/>
            <person name="Bechman K.B."/>
            <person name="Herman A."/>
            <person name="Abrahante J.E."/>
            <person name="Garbe J."/>
        </authorList>
    </citation>
    <scope>NUCLEOTIDE SEQUENCE</scope>
    <source>
        <strain evidence="2">Duluth1</strain>
        <tissue evidence="2">Whole animal</tissue>
    </source>
</reference>
<keyword evidence="3" id="KW-1185">Reference proteome</keyword>